<feature type="domain" description="DUF6784" evidence="2">
    <location>
        <begin position="243"/>
        <end position="336"/>
    </location>
</feature>
<dbReference type="Pfam" id="PF20580">
    <property type="entry name" value="DUF6784"/>
    <property type="match status" value="1"/>
</dbReference>
<feature type="transmembrane region" description="Helical" evidence="1">
    <location>
        <begin position="62"/>
        <end position="84"/>
    </location>
</feature>
<feature type="transmembrane region" description="Helical" evidence="1">
    <location>
        <begin position="312"/>
        <end position="334"/>
    </location>
</feature>
<protein>
    <submittedName>
        <fullName evidence="4">Uncharacterized protein</fullName>
    </submittedName>
</protein>
<evidence type="ECO:0000313" key="4">
    <source>
        <dbReference type="EMBL" id="SVB27821.1"/>
    </source>
</evidence>
<keyword evidence="1" id="KW-0472">Membrane</keyword>
<gene>
    <name evidence="4" type="ORF">METZ01_LOCUS180675</name>
</gene>
<dbReference type="InterPro" id="IPR046712">
    <property type="entry name" value="DUF6785"/>
</dbReference>
<feature type="transmembrane region" description="Helical" evidence="1">
    <location>
        <begin position="180"/>
        <end position="201"/>
    </location>
</feature>
<evidence type="ECO:0000259" key="2">
    <source>
        <dbReference type="Pfam" id="PF20580"/>
    </source>
</evidence>
<reference evidence="4" key="1">
    <citation type="submission" date="2018-05" db="EMBL/GenBank/DDBJ databases">
        <authorList>
            <person name="Lanie J.A."/>
            <person name="Ng W.-L."/>
            <person name="Kazmierczak K.M."/>
            <person name="Andrzejewski T.M."/>
            <person name="Davidsen T.M."/>
            <person name="Wayne K.J."/>
            <person name="Tettelin H."/>
            <person name="Glass J.I."/>
            <person name="Rusch D."/>
            <person name="Podicherti R."/>
            <person name="Tsui H.-C.T."/>
            <person name="Winkler M.E."/>
        </authorList>
    </citation>
    <scope>NUCLEOTIDE SEQUENCE</scope>
</reference>
<dbReference type="EMBL" id="UINC01035430">
    <property type="protein sequence ID" value="SVB27821.1"/>
    <property type="molecule type" value="Genomic_DNA"/>
</dbReference>
<keyword evidence="1" id="KW-1133">Transmembrane helix</keyword>
<keyword evidence="1" id="KW-0812">Transmembrane</keyword>
<name>A0A382CQC5_9ZZZZ</name>
<accession>A0A382CQC5</accession>
<feature type="non-terminal residue" evidence="4">
    <location>
        <position position="1"/>
    </location>
</feature>
<organism evidence="4">
    <name type="scientific">marine metagenome</name>
    <dbReference type="NCBI Taxonomy" id="408172"/>
    <lineage>
        <taxon>unclassified sequences</taxon>
        <taxon>metagenomes</taxon>
        <taxon>ecological metagenomes</taxon>
    </lineage>
</organism>
<feature type="transmembrane region" description="Helical" evidence="1">
    <location>
        <begin position="20"/>
        <end position="41"/>
    </location>
</feature>
<feature type="transmembrane region" description="Helical" evidence="1">
    <location>
        <begin position="279"/>
        <end position="300"/>
    </location>
</feature>
<feature type="transmembrane region" description="Helical" evidence="1">
    <location>
        <begin position="237"/>
        <end position="258"/>
    </location>
</feature>
<evidence type="ECO:0000259" key="3">
    <source>
        <dbReference type="Pfam" id="PF20581"/>
    </source>
</evidence>
<feature type="domain" description="DUF6785" evidence="3">
    <location>
        <begin position="15"/>
        <end position="208"/>
    </location>
</feature>
<evidence type="ECO:0000256" key="1">
    <source>
        <dbReference type="SAM" id="Phobius"/>
    </source>
</evidence>
<feature type="transmembrane region" description="Helical" evidence="1">
    <location>
        <begin position="90"/>
        <end position="111"/>
    </location>
</feature>
<sequence>GLTSDQLITYGVDDQPLMAYQGVGALLAMVLVGLWVGRTHLHGVLLKALGRAPEVDDSDEIMSYRAAVTGAVGGGAVMTTWLWFMGTEFWVAAVFVIVALLIFIGITRILAEAGLAMMRAPMIASDLTMLGLGSTLVGSGSVVNLSLAYVWAADIRVFLMGVAAGGLKMIEAMDVRSRRLMLWAIGFAILIGAGGSCWTVFHLAHSHGGINVANWFFSGGPQVTYDTAARNMDPTGVSWTGLTFFFGGGTVMTILMWARHRFSWWLIHPIGFPIGGNFMMDRVWSSVFIAWTIKVLVLRFGGAPAYRRSQTFFLGMILGEALCSGMWLVIDYFTGQMGNQIFGRG</sequence>
<feature type="transmembrane region" description="Helical" evidence="1">
    <location>
        <begin position="123"/>
        <end position="142"/>
    </location>
</feature>
<dbReference type="AlphaFoldDB" id="A0A382CQC5"/>
<proteinExistence type="predicted"/>
<dbReference type="Pfam" id="PF20581">
    <property type="entry name" value="DUF6785"/>
    <property type="match status" value="1"/>
</dbReference>
<dbReference type="InterPro" id="IPR046711">
    <property type="entry name" value="DUF6784"/>
</dbReference>